<keyword evidence="5 8" id="KW-0812">Transmembrane</keyword>
<dbReference type="GO" id="GO:0005886">
    <property type="term" value="C:plasma membrane"/>
    <property type="evidence" value="ECO:0007669"/>
    <property type="project" value="UniProtKB-SubCell"/>
</dbReference>
<keyword evidence="9" id="KW-0614">Plasmid</keyword>
<evidence type="ECO:0000256" key="3">
    <source>
        <dbReference type="ARBA" id="ARBA00022448"/>
    </source>
</evidence>
<comment type="similarity">
    <text evidence="2">Belongs to the CPA3 antiporters (TC 2.A.63) subunit F family.</text>
</comment>
<dbReference type="eggNOG" id="COG2212">
    <property type="taxonomic scope" value="Bacteria"/>
</dbReference>
<evidence type="ECO:0000313" key="9">
    <source>
        <dbReference type="EMBL" id="ACM06619.1"/>
    </source>
</evidence>
<dbReference type="RefSeq" id="WP_012642606.1">
    <property type="nucleotide sequence ID" value="NC_011961.1"/>
</dbReference>
<keyword evidence="4" id="KW-1003">Cell membrane</keyword>
<keyword evidence="3" id="KW-0813">Transport</keyword>
<feature type="transmembrane region" description="Helical" evidence="8">
    <location>
        <begin position="6"/>
        <end position="31"/>
    </location>
</feature>
<evidence type="ECO:0000256" key="7">
    <source>
        <dbReference type="ARBA" id="ARBA00023136"/>
    </source>
</evidence>
<name>B9L3K6_THERP</name>
<keyword evidence="10" id="KW-1185">Reference proteome</keyword>
<dbReference type="PANTHER" id="PTHR34702:SF1">
    <property type="entry name" value="NA(+)_H(+) ANTIPORTER SUBUNIT F"/>
    <property type="match status" value="1"/>
</dbReference>
<feature type="transmembrane region" description="Helical" evidence="8">
    <location>
        <begin position="43"/>
        <end position="63"/>
    </location>
</feature>
<dbReference type="PANTHER" id="PTHR34702">
    <property type="entry name" value="NA(+)/H(+) ANTIPORTER SUBUNIT F1"/>
    <property type="match status" value="1"/>
</dbReference>
<keyword evidence="6 8" id="KW-1133">Transmembrane helix</keyword>
<comment type="subcellular location">
    <subcellularLocation>
        <location evidence="1">Cell membrane</location>
        <topology evidence="1">Multi-pass membrane protein</topology>
    </subcellularLocation>
</comment>
<reference evidence="9 10" key="1">
    <citation type="journal article" date="2009" name="PLoS ONE">
        <title>Complete genome sequence of the aerobic CO-oxidizing thermophile Thermomicrobium roseum.</title>
        <authorList>
            <person name="Wu D."/>
            <person name="Raymond J."/>
            <person name="Wu M."/>
            <person name="Chatterji S."/>
            <person name="Ren Q."/>
            <person name="Graham J.E."/>
            <person name="Bryant D.A."/>
            <person name="Robb F."/>
            <person name="Colman A."/>
            <person name="Tallon L.J."/>
            <person name="Badger J.H."/>
            <person name="Madupu R."/>
            <person name="Ward N.L."/>
            <person name="Eisen J.A."/>
        </authorList>
    </citation>
    <scope>NUCLEOTIDE SEQUENCE [LARGE SCALE GENOMIC DNA]</scope>
    <source>
        <strain evidence="10">ATCC 27502 / DSM 5159 / P-2</strain>
        <plasmid evidence="9">unnamed</plasmid>
    </source>
</reference>
<evidence type="ECO:0000256" key="8">
    <source>
        <dbReference type="SAM" id="Phobius"/>
    </source>
</evidence>
<protein>
    <submittedName>
        <fullName evidence="9">Multiple resistance and pH regulation protein F</fullName>
    </submittedName>
</protein>
<dbReference type="AlphaFoldDB" id="B9L3K6"/>
<organism evidence="9 10">
    <name type="scientific">Thermomicrobium roseum (strain ATCC 27502 / DSM 5159 / P-2)</name>
    <dbReference type="NCBI Taxonomy" id="309801"/>
    <lineage>
        <taxon>Bacteria</taxon>
        <taxon>Pseudomonadati</taxon>
        <taxon>Thermomicrobiota</taxon>
        <taxon>Thermomicrobia</taxon>
        <taxon>Thermomicrobiales</taxon>
        <taxon>Thermomicrobiaceae</taxon>
        <taxon>Thermomicrobium</taxon>
    </lineage>
</organism>
<dbReference type="HOGENOM" id="CLU_125825_1_2_0"/>
<dbReference type="Proteomes" id="UP000000447">
    <property type="component" value="Plasmid unnamed"/>
</dbReference>
<feature type="transmembrane region" description="Helical" evidence="8">
    <location>
        <begin position="69"/>
        <end position="91"/>
    </location>
</feature>
<keyword evidence="7 8" id="KW-0472">Membrane</keyword>
<dbReference type="InterPro" id="IPR007208">
    <property type="entry name" value="MrpF/PhaF-like"/>
</dbReference>
<evidence type="ECO:0000256" key="6">
    <source>
        <dbReference type="ARBA" id="ARBA00022989"/>
    </source>
</evidence>
<dbReference type="KEGG" id="tro:trd_A0370"/>
<evidence type="ECO:0000256" key="5">
    <source>
        <dbReference type="ARBA" id="ARBA00022692"/>
    </source>
</evidence>
<dbReference type="Pfam" id="PF04066">
    <property type="entry name" value="MrpF_PhaF"/>
    <property type="match status" value="1"/>
</dbReference>
<evidence type="ECO:0000256" key="1">
    <source>
        <dbReference type="ARBA" id="ARBA00004651"/>
    </source>
</evidence>
<geneLocation type="plasmid" evidence="10">
    <name>Tros</name>
</geneLocation>
<sequence>MSERLIGFSGVSPLIALSMLLLTVGLLLALVRVVRGPTIPDRVIALDFMASLVVGLLLLLGATLELLSIVDIAIVLALIAFLSTVAFASLIERRTREP</sequence>
<proteinExistence type="inferred from homology"/>
<gene>
    <name evidence="9" type="ordered locus">trd_A0370</name>
</gene>
<accession>B9L3K6</accession>
<dbReference type="GO" id="GO:0015385">
    <property type="term" value="F:sodium:proton antiporter activity"/>
    <property type="evidence" value="ECO:0007669"/>
    <property type="project" value="TreeGrafter"/>
</dbReference>
<evidence type="ECO:0000256" key="4">
    <source>
        <dbReference type="ARBA" id="ARBA00022475"/>
    </source>
</evidence>
<evidence type="ECO:0000313" key="10">
    <source>
        <dbReference type="Proteomes" id="UP000000447"/>
    </source>
</evidence>
<evidence type="ECO:0000256" key="2">
    <source>
        <dbReference type="ARBA" id="ARBA00009212"/>
    </source>
</evidence>
<dbReference type="EMBL" id="CP001276">
    <property type="protein sequence ID" value="ACM06619.1"/>
    <property type="molecule type" value="Genomic_DNA"/>
</dbReference>